<evidence type="ECO:0000256" key="1">
    <source>
        <dbReference type="SAM" id="MobiDB-lite"/>
    </source>
</evidence>
<accession>A0A9Q1GSJ1</accession>
<dbReference type="AlphaFoldDB" id="A0A9Q1GSJ1"/>
<comment type="caution">
    <text evidence="2">The sequence shown here is derived from an EMBL/GenBank/DDBJ whole genome shotgun (WGS) entry which is preliminary data.</text>
</comment>
<keyword evidence="3" id="KW-1185">Reference proteome</keyword>
<dbReference type="Proteomes" id="UP001153076">
    <property type="component" value="Unassembled WGS sequence"/>
</dbReference>
<gene>
    <name evidence="2" type="ORF">Cgig2_016916</name>
</gene>
<dbReference type="EMBL" id="JAKOGI010001628">
    <property type="protein sequence ID" value="KAJ8424647.1"/>
    <property type="molecule type" value="Genomic_DNA"/>
</dbReference>
<feature type="compositionally biased region" description="Basic and acidic residues" evidence="1">
    <location>
        <begin position="146"/>
        <end position="165"/>
    </location>
</feature>
<proteinExistence type="predicted"/>
<protein>
    <submittedName>
        <fullName evidence="2">Uncharacterized protein</fullName>
    </submittedName>
</protein>
<evidence type="ECO:0000313" key="3">
    <source>
        <dbReference type="Proteomes" id="UP001153076"/>
    </source>
</evidence>
<reference evidence="2" key="1">
    <citation type="submission" date="2022-04" db="EMBL/GenBank/DDBJ databases">
        <title>Carnegiea gigantea Genome sequencing and assembly v2.</title>
        <authorList>
            <person name="Copetti D."/>
            <person name="Sanderson M.J."/>
            <person name="Burquez A."/>
            <person name="Wojciechowski M.F."/>
        </authorList>
    </citation>
    <scope>NUCLEOTIDE SEQUENCE</scope>
    <source>
        <strain evidence="2">SGP5-SGP5p</strain>
        <tissue evidence="2">Aerial part</tissue>
    </source>
</reference>
<sequence>MDDAGLPSTMAGESTLCPSFELAVAEEAAEYCELPELPLVIFYAMLLNEAKRSASRPPRPLPKDFHVLCPCFSLSEAEGTAADFELPKIVQVTFYAMLLNKAVELGVAHDFTAESMKSSLIGLRWSTFEVWMDCVDHALRGAQLHRPADEVEVRGSRDGQEEGTRSADPPAPSNDEE</sequence>
<feature type="region of interest" description="Disordered" evidence="1">
    <location>
        <begin position="146"/>
        <end position="177"/>
    </location>
</feature>
<name>A0A9Q1GSJ1_9CARY</name>
<evidence type="ECO:0000313" key="2">
    <source>
        <dbReference type="EMBL" id="KAJ8424647.1"/>
    </source>
</evidence>
<organism evidence="2 3">
    <name type="scientific">Carnegiea gigantea</name>
    <dbReference type="NCBI Taxonomy" id="171969"/>
    <lineage>
        <taxon>Eukaryota</taxon>
        <taxon>Viridiplantae</taxon>
        <taxon>Streptophyta</taxon>
        <taxon>Embryophyta</taxon>
        <taxon>Tracheophyta</taxon>
        <taxon>Spermatophyta</taxon>
        <taxon>Magnoliopsida</taxon>
        <taxon>eudicotyledons</taxon>
        <taxon>Gunneridae</taxon>
        <taxon>Pentapetalae</taxon>
        <taxon>Caryophyllales</taxon>
        <taxon>Cactineae</taxon>
        <taxon>Cactaceae</taxon>
        <taxon>Cactoideae</taxon>
        <taxon>Echinocereeae</taxon>
        <taxon>Carnegiea</taxon>
    </lineage>
</organism>